<protein>
    <submittedName>
        <fullName evidence="1">Uncharacterized protein</fullName>
    </submittedName>
</protein>
<accession>A0A8S5QSF7</accession>
<evidence type="ECO:0000313" key="1">
    <source>
        <dbReference type="EMBL" id="DAE21898.1"/>
    </source>
</evidence>
<name>A0A8S5QSF7_9CAUD</name>
<dbReference type="EMBL" id="BK015720">
    <property type="protein sequence ID" value="DAE21898.1"/>
    <property type="molecule type" value="Genomic_DNA"/>
</dbReference>
<reference evidence="1" key="1">
    <citation type="journal article" date="2021" name="Proc. Natl. Acad. Sci. U.S.A.">
        <title>A Catalog of Tens of Thousands of Viruses from Human Metagenomes Reveals Hidden Associations with Chronic Diseases.</title>
        <authorList>
            <person name="Tisza M.J."/>
            <person name="Buck C.B."/>
        </authorList>
    </citation>
    <scope>NUCLEOTIDE SEQUENCE</scope>
    <source>
        <strain evidence="1">CtRTx89</strain>
    </source>
</reference>
<proteinExistence type="predicted"/>
<organism evidence="1">
    <name type="scientific">Myoviridae sp. ctRTx89</name>
    <dbReference type="NCBI Taxonomy" id="2826652"/>
    <lineage>
        <taxon>Viruses</taxon>
        <taxon>Duplodnaviria</taxon>
        <taxon>Heunggongvirae</taxon>
        <taxon>Uroviricota</taxon>
        <taxon>Caudoviricetes</taxon>
    </lineage>
</organism>
<sequence>MTQTTIVLNPKRTEYSAEKAAKKTMTVAQMIEALRQFPADARIVVSDYAEYMYAPVTLSDLHEHVEEE</sequence>